<feature type="non-terminal residue" evidence="1">
    <location>
        <position position="40"/>
    </location>
</feature>
<gene>
    <name evidence="1" type="ORF">CRG98_048645</name>
</gene>
<sequence>MRLECTGGAQARSWRARAHGARGWKRGRAGVREGALLCAR</sequence>
<keyword evidence="2" id="KW-1185">Reference proteome</keyword>
<proteinExistence type="predicted"/>
<protein>
    <submittedName>
        <fullName evidence="1">Uncharacterized protein</fullName>
    </submittedName>
</protein>
<organism evidence="1 2">
    <name type="scientific">Punica granatum</name>
    <name type="common">Pomegranate</name>
    <dbReference type="NCBI Taxonomy" id="22663"/>
    <lineage>
        <taxon>Eukaryota</taxon>
        <taxon>Viridiplantae</taxon>
        <taxon>Streptophyta</taxon>
        <taxon>Embryophyta</taxon>
        <taxon>Tracheophyta</taxon>
        <taxon>Spermatophyta</taxon>
        <taxon>Magnoliopsida</taxon>
        <taxon>eudicotyledons</taxon>
        <taxon>Gunneridae</taxon>
        <taxon>Pentapetalae</taxon>
        <taxon>rosids</taxon>
        <taxon>malvids</taxon>
        <taxon>Myrtales</taxon>
        <taxon>Lythraceae</taxon>
        <taxon>Punica</taxon>
    </lineage>
</organism>
<accession>A0A2I0HGZ1</accession>
<evidence type="ECO:0000313" key="1">
    <source>
        <dbReference type="EMBL" id="PKI30964.1"/>
    </source>
</evidence>
<dbReference type="AlphaFoldDB" id="A0A2I0HGZ1"/>
<reference evidence="1 2" key="1">
    <citation type="submission" date="2017-11" db="EMBL/GenBank/DDBJ databases">
        <title>De-novo sequencing of pomegranate (Punica granatum L.) genome.</title>
        <authorList>
            <person name="Akparov Z."/>
            <person name="Amiraslanov A."/>
            <person name="Hajiyeva S."/>
            <person name="Abbasov M."/>
            <person name="Kaur K."/>
            <person name="Hamwieh A."/>
            <person name="Solovyev V."/>
            <person name="Salamov A."/>
            <person name="Braich B."/>
            <person name="Kosarev P."/>
            <person name="Mahmoud A."/>
            <person name="Hajiyev E."/>
            <person name="Babayeva S."/>
            <person name="Izzatullayeva V."/>
            <person name="Mammadov A."/>
            <person name="Mammadov A."/>
            <person name="Sharifova S."/>
            <person name="Ojaghi J."/>
            <person name="Eynullazada K."/>
            <person name="Bayramov B."/>
            <person name="Abdulazimova A."/>
            <person name="Shahmuradov I."/>
        </authorList>
    </citation>
    <scope>NUCLEOTIDE SEQUENCE [LARGE SCALE GENOMIC DNA]</scope>
    <source>
        <strain evidence="2">cv. AG2017</strain>
        <tissue evidence="1">Leaf</tissue>
    </source>
</reference>
<dbReference type="EMBL" id="PGOL01017237">
    <property type="protein sequence ID" value="PKI30964.1"/>
    <property type="molecule type" value="Genomic_DNA"/>
</dbReference>
<name>A0A2I0HGZ1_PUNGR</name>
<dbReference type="Proteomes" id="UP000233551">
    <property type="component" value="Unassembled WGS sequence"/>
</dbReference>
<evidence type="ECO:0000313" key="2">
    <source>
        <dbReference type="Proteomes" id="UP000233551"/>
    </source>
</evidence>
<comment type="caution">
    <text evidence="1">The sequence shown here is derived from an EMBL/GenBank/DDBJ whole genome shotgun (WGS) entry which is preliminary data.</text>
</comment>